<feature type="transmembrane region" description="Helical" evidence="9">
    <location>
        <begin position="26"/>
        <end position="53"/>
    </location>
</feature>
<comment type="subcellular location">
    <subcellularLocation>
        <location evidence="1 9">Cell membrane</location>
        <topology evidence="1 9">Multi-pass membrane protein</topology>
    </subcellularLocation>
</comment>
<dbReference type="InterPro" id="IPR000515">
    <property type="entry name" value="MetI-like"/>
</dbReference>
<evidence type="ECO:0000256" key="6">
    <source>
        <dbReference type="ARBA" id="ARBA00023032"/>
    </source>
</evidence>
<sequence>MAGRTQREGHLAQVRLPHRALGQSPFGLAATSSAVVLALFVLWLLAGLARLALVGPGRRPATAILVPLGLSLASASLATLLALLLGVPAAWWLARSRWGGRGWVGLLLDLPLVLSPVALGTALLLFLQFPPGSLLERLIGVTFRFPGVVLAQFTVVLALVVRTAAAAFAQASWELERHAITYGAARWFVLTQVTLPASKPGLLAAAVLAFGRALGEFGATVTVAGTIPGRTETLATGVYMALSAGELRLAAQLALVLVLAAALALAAVRYWEKR</sequence>
<dbReference type="InterPro" id="IPR005667">
    <property type="entry name" value="Sulph_transpt2"/>
</dbReference>
<evidence type="ECO:0000259" key="10">
    <source>
        <dbReference type="PROSITE" id="PS50928"/>
    </source>
</evidence>
<dbReference type="Gene3D" id="1.10.3720.10">
    <property type="entry name" value="MetI-like"/>
    <property type="match status" value="1"/>
</dbReference>
<dbReference type="CDD" id="cd06261">
    <property type="entry name" value="TM_PBP2"/>
    <property type="match status" value="1"/>
</dbReference>
<comment type="similarity">
    <text evidence="9">Belongs to the binding-protein-dependent transport system permease family.</text>
</comment>
<evidence type="ECO:0000256" key="7">
    <source>
        <dbReference type="ARBA" id="ARBA00023136"/>
    </source>
</evidence>
<feature type="transmembrane region" description="Helical" evidence="9">
    <location>
        <begin position="103"/>
        <end position="127"/>
    </location>
</feature>
<dbReference type="GO" id="GO:0005886">
    <property type="term" value="C:plasma membrane"/>
    <property type="evidence" value="ECO:0007669"/>
    <property type="project" value="UniProtKB-SubCell"/>
</dbReference>
<evidence type="ECO:0000256" key="1">
    <source>
        <dbReference type="ARBA" id="ARBA00004651"/>
    </source>
</evidence>
<evidence type="ECO:0000256" key="5">
    <source>
        <dbReference type="ARBA" id="ARBA00022989"/>
    </source>
</evidence>
<reference evidence="11" key="1">
    <citation type="journal article" date="2020" name="mSystems">
        <title>Genome- and Community-Level Interaction Insights into Carbon Utilization and Element Cycling Functions of Hydrothermarchaeota in Hydrothermal Sediment.</title>
        <authorList>
            <person name="Zhou Z."/>
            <person name="Liu Y."/>
            <person name="Xu W."/>
            <person name="Pan J."/>
            <person name="Luo Z.H."/>
            <person name="Li M."/>
        </authorList>
    </citation>
    <scope>NUCLEOTIDE SEQUENCE [LARGE SCALE GENOMIC DNA]</scope>
    <source>
        <strain evidence="11">SpSt-186</strain>
    </source>
</reference>
<comment type="subunit">
    <text evidence="2">The complex is composed of two ATP-binding proteins (CysA), two transmembrane proteins (CysT and CysW) and a solute-binding protein (CysP).</text>
</comment>
<comment type="function">
    <text evidence="8">Part of the ABC transporter complex CysAWTP (TC 3.A.1.6.1) involved in sulfate/thiosulfate import. Probably responsible for the translocation of the substrate across the membrane.</text>
</comment>
<dbReference type="SUPFAM" id="SSF161098">
    <property type="entry name" value="MetI-like"/>
    <property type="match status" value="1"/>
</dbReference>
<organism evidence="11">
    <name type="scientific">Thermoanaerobaculum aquaticum</name>
    <dbReference type="NCBI Taxonomy" id="1312852"/>
    <lineage>
        <taxon>Bacteria</taxon>
        <taxon>Pseudomonadati</taxon>
        <taxon>Acidobacteriota</taxon>
        <taxon>Thermoanaerobaculia</taxon>
        <taxon>Thermoanaerobaculales</taxon>
        <taxon>Thermoanaerobaculaceae</taxon>
        <taxon>Thermoanaerobaculum</taxon>
    </lineage>
</organism>
<proteinExistence type="inferred from homology"/>
<dbReference type="PROSITE" id="PS50928">
    <property type="entry name" value="ABC_TM1"/>
    <property type="match status" value="1"/>
</dbReference>
<accession>A0A7V2EEY7</accession>
<feature type="transmembrane region" description="Helical" evidence="9">
    <location>
        <begin position="65"/>
        <end position="91"/>
    </location>
</feature>
<evidence type="ECO:0000313" key="11">
    <source>
        <dbReference type="EMBL" id="HEQ87921.1"/>
    </source>
</evidence>
<dbReference type="Pfam" id="PF00528">
    <property type="entry name" value="BPD_transp_1"/>
    <property type="match status" value="1"/>
</dbReference>
<keyword evidence="3 9" id="KW-0813">Transport</keyword>
<keyword evidence="6" id="KW-0764">Sulfate transport</keyword>
<evidence type="ECO:0000256" key="3">
    <source>
        <dbReference type="ARBA" id="ARBA00022448"/>
    </source>
</evidence>
<dbReference type="EMBL" id="DSHW01000055">
    <property type="protein sequence ID" value="HEQ87921.1"/>
    <property type="molecule type" value="Genomic_DNA"/>
</dbReference>
<name>A0A7V2EEY7_9BACT</name>
<dbReference type="PANTHER" id="PTHR30406">
    <property type="entry name" value="SULFATE TRANSPORT SYSTEM PERMEASE PROTEIN"/>
    <property type="match status" value="1"/>
</dbReference>
<evidence type="ECO:0000256" key="4">
    <source>
        <dbReference type="ARBA" id="ARBA00022692"/>
    </source>
</evidence>
<gene>
    <name evidence="11" type="ORF">ENP06_00735</name>
</gene>
<feature type="transmembrane region" description="Helical" evidence="9">
    <location>
        <begin position="148"/>
        <end position="169"/>
    </location>
</feature>
<protein>
    <submittedName>
        <fullName evidence="11">ABC transporter permease subunit</fullName>
    </submittedName>
</protein>
<keyword evidence="5 9" id="KW-1133">Transmembrane helix</keyword>
<keyword evidence="7 9" id="KW-0472">Membrane</keyword>
<comment type="caution">
    <text evidence="11">The sequence shown here is derived from an EMBL/GenBank/DDBJ whole genome shotgun (WGS) entry which is preliminary data.</text>
</comment>
<dbReference type="PANTHER" id="PTHR30406:SF8">
    <property type="entry name" value="SULFATE TRANSPORT SYSTEM PERMEASE PROTEIN CYST"/>
    <property type="match status" value="1"/>
</dbReference>
<dbReference type="GO" id="GO:0015419">
    <property type="term" value="F:ABC-type sulfate transporter activity"/>
    <property type="evidence" value="ECO:0007669"/>
    <property type="project" value="InterPro"/>
</dbReference>
<evidence type="ECO:0000256" key="8">
    <source>
        <dbReference type="ARBA" id="ARBA00025323"/>
    </source>
</evidence>
<dbReference type="AlphaFoldDB" id="A0A7V2EEY7"/>
<evidence type="ECO:0000256" key="2">
    <source>
        <dbReference type="ARBA" id="ARBA00011779"/>
    </source>
</evidence>
<evidence type="ECO:0000256" key="9">
    <source>
        <dbReference type="RuleBase" id="RU363032"/>
    </source>
</evidence>
<feature type="transmembrane region" description="Helical" evidence="9">
    <location>
        <begin position="249"/>
        <end position="271"/>
    </location>
</feature>
<feature type="domain" description="ABC transmembrane type-1" evidence="10">
    <location>
        <begin position="68"/>
        <end position="268"/>
    </location>
</feature>
<keyword evidence="4 9" id="KW-0812">Transmembrane</keyword>
<dbReference type="InterPro" id="IPR035906">
    <property type="entry name" value="MetI-like_sf"/>
</dbReference>